<dbReference type="STRING" id="1121395.SAMN02745215_04608"/>
<protein>
    <submittedName>
        <fullName evidence="1">EAL domain, c-di-GMP-specific phosphodiesterase class I (Or its enzymatically inactive variant)</fullName>
    </submittedName>
</protein>
<sequence>MLEIHTQPIVNVFTGQKILEECLSRPGCSIKDYFTTKDRNTLIRRELHAILQAVEEIGGETPCNINVTLYTLPFVSRLPFINWRGGIEIVEWEKSIAPYFKQARIAIRDLQAKGLMVWADDVSHEDISMWLQTGVNGYKVELLEIQSNPDFLKALQEIKKPIVVERVETEEDHLWVLEHGITLAQGYYYGRPERLVDNTPRLSVADGG</sequence>
<dbReference type="Gene3D" id="3.20.20.450">
    <property type="entry name" value="EAL domain"/>
    <property type="match status" value="1"/>
</dbReference>
<dbReference type="Proteomes" id="UP000184010">
    <property type="component" value="Unassembled WGS sequence"/>
</dbReference>
<dbReference type="EMBL" id="FRDN01000017">
    <property type="protein sequence ID" value="SHN86361.1"/>
    <property type="molecule type" value="Genomic_DNA"/>
</dbReference>
<evidence type="ECO:0000313" key="2">
    <source>
        <dbReference type="Proteomes" id="UP000184010"/>
    </source>
</evidence>
<proteinExistence type="predicted"/>
<gene>
    <name evidence="1" type="ORF">SAMN02745215_04608</name>
</gene>
<dbReference type="SUPFAM" id="SSF141868">
    <property type="entry name" value="EAL domain-like"/>
    <property type="match status" value="1"/>
</dbReference>
<name>A0A1M7UTJ5_9FIRM</name>
<reference evidence="2" key="1">
    <citation type="submission" date="2016-12" db="EMBL/GenBank/DDBJ databases">
        <authorList>
            <person name="Varghese N."/>
            <person name="Submissions S."/>
        </authorList>
    </citation>
    <scope>NUCLEOTIDE SEQUENCE [LARGE SCALE GENOMIC DNA]</scope>
    <source>
        <strain evidence="2">DSM 11544</strain>
    </source>
</reference>
<keyword evidence="2" id="KW-1185">Reference proteome</keyword>
<accession>A0A1M7UTJ5</accession>
<organism evidence="1 2">
    <name type="scientific">Desulfitobacterium chlororespirans DSM 11544</name>
    <dbReference type="NCBI Taxonomy" id="1121395"/>
    <lineage>
        <taxon>Bacteria</taxon>
        <taxon>Bacillati</taxon>
        <taxon>Bacillota</taxon>
        <taxon>Clostridia</taxon>
        <taxon>Eubacteriales</taxon>
        <taxon>Desulfitobacteriaceae</taxon>
        <taxon>Desulfitobacterium</taxon>
    </lineage>
</organism>
<dbReference type="AlphaFoldDB" id="A0A1M7UTJ5"/>
<dbReference type="RefSeq" id="WP_018213676.1">
    <property type="nucleotide sequence ID" value="NZ_FRDN01000017.1"/>
</dbReference>
<dbReference type="InterPro" id="IPR035919">
    <property type="entry name" value="EAL_sf"/>
</dbReference>
<evidence type="ECO:0000313" key="1">
    <source>
        <dbReference type="EMBL" id="SHN86361.1"/>
    </source>
</evidence>